<gene>
    <name evidence="4" type="primary">maf</name>
    <name evidence="4" type="ORF">GBA65_09955</name>
</gene>
<accession>A0A6G8PX36</accession>
<dbReference type="GO" id="GO:0009117">
    <property type="term" value="P:nucleotide metabolic process"/>
    <property type="evidence" value="ECO:0007669"/>
    <property type="project" value="UniProtKB-KW"/>
</dbReference>
<feature type="site" description="Important for substrate specificity" evidence="3">
    <location>
        <position position="11"/>
    </location>
</feature>
<dbReference type="SUPFAM" id="SSF52972">
    <property type="entry name" value="ITPase-like"/>
    <property type="match status" value="1"/>
</dbReference>
<comment type="catalytic activity">
    <reaction evidence="3">
        <text>UTP + H2O = UMP + diphosphate + H(+)</text>
        <dbReference type="Rhea" id="RHEA:29395"/>
        <dbReference type="ChEBI" id="CHEBI:15377"/>
        <dbReference type="ChEBI" id="CHEBI:15378"/>
        <dbReference type="ChEBI" id="CHEBI:33019"/>
        <dbReference type="ChEBI" id="CHEBI:46398"/>
        <dbReference type="ChEBI" id="CHEBI:57865"/>
        <dbReference type="EC" id="3.6.1.9"/>
    </reaction>
</comment>
<name>A0A6G8PX36_9ACTN</name>
<dbReference type="GO" id="GO:0047429">
    <property type="term" value="F:nucleoside triphosphate diphosphatase activity"/>
    <property type="evidence" value="ECO:0007669"/>
    <property type="project" value="UniProtKB-EC"/>
</dbReference>
<dbReference type="GO" id="GO:0005737">
    <property type="term" value="C:cytoplasm"/>
    <property type="evidence" value="ECO:0007669"/>
    <property type="project" value="UniProtKB-SubCell"/>
</dbReference>
<evidence type="ECO:0000256" key="1">
    <source>
        <dbReference type="ARBA" id="ARBA00001968"/>
    </source>
</evidence>
<evidence type="ECO:0000256" key="2">
    <source>
        <dbReference type="ARBA" id="ARBA00022801"/>
    </source>
</evidence>
<organism evidence="4 5">
    <name type="scientific">Rubrobacter marinus</name>
    <dbReference type="NCBI Taxonomy" id="2653852"/>
    <lineage>
        <taxon>Bacteria</taxon>
        <taxon>Bacillati</taxon>
        <taxon>Actinomycetota</taxon>
        <taxon>Rubrobacteria</taxon>
        <taxon>Rubrobacterales</taxon>
        <taxon>Rubrobacteraceae</taxon>
        <taxon>Rubrobacter</taxon>
    </lineage>
</organism>
<dbReference type="CDD" id="cd00555">
    <property type="entry name" value="Maf"/>
    <property type="match status" value="1"/>
</dbReference>
<sequence>MQFVLASESARRVDLLRMVGYDFVGRKSGFPEVSLSDPAETAVQNARGKALAVAEGPGASAGTVVLAADTVVYVPGSGEVLGQAKSEGDVRRMLGLLEGREHEVYSGVAVVGGDGDGVSVESVRTRVRMRGLSEPELLAYARLGEGVGKAGGYAIQGTAALFVEGIEGDYTNVVGLPLSTTSRMLEEHGVRWY</sequence>
<comment type="similarity">
    <text evidence="3">Belongs to the Maf family. YhdE subfamily.</text>
</comment>
<keyword evidence="5" id="KW-1185">Reference proteome</keyword>
<dbReference type="HAMAP" id="MF_00528">
    <property type="entry name" value="Maf"/>
    <property type="match status" value="1"/>
</dbReference>
<comment type="function">
    <text evidence="3">Nucleoside triphosphate pyrophosphatase that hydrolyzes dTTP and UTP. May have a dual role in cell division arrest and in preventing the incorporation of modified nucleotides into cellular nucleic acids.</text>
</comment>
<comment type="catalytic activity">
    <reaction evidence="3">
        <text>dTTP + H2O = dTMP + diphosphate + H(+)</text>
        <dbReference type="Rhea" id="RHEA:28534"/>
        <dbReference type="ChEBI" id="CHEBI:15377"/>
        <dbReference type="ChEBI" id="CHEBI:15378"/>
        <dbReference type="ChEBI" id="CHEBI:33019"/>
        <dbReference type="ChEBI" id="CHEBI:37568"/>
        <dbReference type="ChEBI" id="CHEBI:63528"/>
        <dbReference type="EC" id="3.6.1.9"/>
    </reaction>
</comment>
<evidence type="ECO:0000256" key="3">
    <source>
        <dbReference type="HAMAP-Rule" id="MF_00528"/>
    </source>
</evidence>
<dbReference type="Proteomes" id="UP000502706">
    <property type="component" value="Chromosome"/>
</dbReference>
<comment type="cofactor">
    <cofactor evidence="1 3">
        <name>a divalent metal cation</name>
        <dbReference type="ChEBI" id="CHEBI:60240"/>
    </cofactor>
</comment>
<proteinExistence type="inferred from homology"/>
<comment type="subcellular location">
    <subcellularLocation>
        <location evidence="3">Cytoplasm</location>
    </subcellularLocation>
</comment>
<dbReference type="PANTHER" id="PTHR43213:SF5">
    <property type="entry name" value="BIFUNCTIONAL DTTP_UTP PYROPHOSPHATASE_METHYLTRANSFERASE PROTEIN-RELATED"/>
    <property type="match status" value="1"/>
</dbReference>
<keyword evidence="3" id="KW-0546">Nucleotide metabolism</keyword>
<dbReference type="NCBIfam" id="TIGR00172">
    <property type="entry name" value="maf"/>
    <property type="match status" value="1"/>
</dbReference>
<dbReference type="Pfam" id="PF02545">
    <property type="entry name" value="Maf"/>
    <property type="match status" value="1"/>
</dbReference>
<feature type="active site" description="Proton acceptor" evidence="3">
    <location>
        <position position="69"/>
    </location>
</feature>
<dbReference type="InterPro" id="IPR003697">
    <property type="entry name" value="Maf-like"/>
</dbReference>
<dbReference type="Gene3D" id="3.90.950.10">
    <property type="match status" value="1"/>
</dbReference>
<protein>
    <recommendedName>
        <fullName evidence="3">dTTP/UTP pyrophosphatase</fullName>
        <shortName evidence="3">dTTPase/UTPase</shortName>
        <ecNumber evidence="3">3.6.1.9</ecNumber>
    </recommendedName>
    <alternativeName>
        <fullName evidence="3">Nucleoside triphosphate pyrophosphatase</fullName>
    </alternativeName>
    <alternativeName>
        <fullName evidence="3">Nucleotide pyrophosphatase</fullName>
        <shortName evidence="3">Nucleotide PPase</shortName>
    </alternativeName>
</protein>
<dbReference type="RefSeq" id="WP_166396462.1">
    <property type="nucleotide sequence ID" value="NZ_CP045121.1"/>
</dbReference>
<keyword evidence="2 3" id="KW-0378">Hydrolase</keyword>
<dbReference type="KEGG" id="rmar:GBA65_09955"/>
<dbReference type="EMBL" id="CP045121">
    <property type="protein sequence ID" value="QIN78789.1"/>
    <property type="molecule type" value="Genomic_DNA"/>
</dbReference>
<dbReference type="InterPro" id="IPR029001">
    <property type="entry name" value="ITPase-like_fam"/>
</dbReference>
<comment type="caution">
    <text evidence="3">Lacks conserved residue(s) required for the propagation of feature annotation.</text>
</comment>
<reference evidence="4 5" key="1">
    <citation type="submission" date="2019-10" db="EMBL/GenBank/DDBJ databases">
        <title>Rubrobacter sp nov SCSIO 52915 isolated from a deep-sea sediment in the South China Sea.</title>
        <authorList>
            <person name="Chen R.W."/>
        </authorList>
    </citation>
    <scope>NUCLEOTIDE SEQUENCE [LARGE SCALE GENOMIC DNA]</scope>
    <source>
        <strain evidence="4 5">SCSIO 52915</strain>
    </source>
</reference>
<evidence type="ECO:0000313" key="5">
    <source>
        <dbReference type="Proteomes" id="UP000502706"/>
    </source>
</evidence>
<keyword evidence="3" id="KW-0963">Cytoplasm</keyword>
<evidence type="ECO:0000313" key="4">
    <source>
        <dbReference type="EMBL" id="QIN78789.1"/>
    </source>
</evidence>
<dbReference type="EC" id="3.6.1.9" evidence="3"/>
<dbReference type="AlphaFoldDB" id="A0A6G8PX36"/>
<feature type="site" description="Important for substrate specificity" evidence="3">
    <location>
        <position position="156"/>
    </location>
</feature>
<dbReference type="PANTHER" id="PTHR43213">
    <property type="entry name" value="BIFUNCTIONAL DTTP/UTP PYROPHOSPHATASE/METHYLTRANSFERASE PROTEIN-RELATED"/>
    <property type="match status" value="1"/>
</dbReference>
<feature type="site" description="Important for substrate specificity" evidence="3">
    <location>
        <position position="70"/>
    </location>
</feature>
<dbReference type="PIRSF" id="PIRSF006305">
    <property type="entry name" value="Maf"/>
    <property type="match status" value="1"/>
</dbReference>